<reference evidence="6" key="3">
    <citation type="submission" date="2022-11" db="EMBL/GenBank/DDBJ databases">
        <title>Draft genome sequence of Sellimonas catena strain 18CBH55.</title>
        <authorList>
            <person name="Atsushi H."/>
            <person name="Moriya O."/>
            <person name="Mitsuo S."/>
        </authorList>
    </citation>
    <scope>NUCLEOTIDE SEQUENCE</scope>
    <source>
        <strain evidence="6">18CBH55</strain>
    </source>
</reference>
<dbReference type="EMBL" id="BSCH01000007">
    <property type="protein sequence ID" value="GLG89971.1"/>
    <property type="molecule type" value="Genomic_DNA"/>
</dbReference>
<dbReference type="GO" id="GO:0003677">
    <property type="term" value="F:DNA binding"/>
    <property type="evidence" value="ECO:0007669"/>
    <property type="project" value="UniProtKB-UniRule"/>
</dbReference>
<name>A0A9W6CAS1_9FIRM</name>
<dbReference type="InterPro" id="IPR010998">
    <property type="entry name" value="Integrase_recombinase_N"/>
</dbReference>
<keyword evidence="8" id="KW-1185">Reference proteome</keyword>
<evidence type="ECO:0000313" key="5">
    <source>
        <dbReference type="EMBL" id="GLG05325.1"/>
    </source>
</evidence>
<reference evidence="5" key="1">
    <citation type="submission" date="2022-11" db="EMBL/GenBank/DDBJ databases">
        <title>Draft genome sequence of Sellimonas catena strain 12EGH17.</title>
        <authorList>
            <person name="Hisatomi A."/>
            <person name="Ohkuma M."/>
            <person name="Sakamoto M."/>
        </authorList>
    </citation>
    <scope>NUCLEOTIDE SEQUENCE</scope>
    <source>
        <strain evidence="5">12EGH17</strain>
    </source>
</reference>
<reference evidence="6 8" key="5">
    <citation type="journal article" date="2023" name="Int. J. Syst. Evol. Microbiol.">
        <title>Sellimonas catena sp. nov., isolated from human faeces.</title>
        <authorList>
            <person name="Hisatomi A."/>
            <person name="Ohkuma M."/>
            <person name="Sakamoto M."/>
        </authorList>
    </citation>
    <scope>NUCLEOTIDE SEQUENCE</scope>
    <source>
        <strain evidence="5 8">12EGH17</strain>
        <strain evidence="6">18CBH55</strain>
    </source>
</reference>
<dbReference type="InterPro" id="IPR044068">
    <property type="entry name" value="CB"/>
</dbReference>
<dbReference type="PROSITE" id="PS51900">
    <property type="entry name" value="CB"/>
    <property type="match status" value="1"/>
</dbReference>
<dbReference type="Pfam" id="PF02899">
    <property type="entry name" value="Phage_int_SAM_1"/>
    <property type="match status" value="1"/>
</dbReference>
<gene>
    <name evidence="5" type="ORF">Selli1_24990</name>
    <name evidence="6" type="ORF">Selli2_13980</name>
</gene>
<dbReference type="SUPFAM" id="SSF56349">
    <property type="entry name" value="DNA breaking-rejoining enzymes"/>
    <property type="match status" value="1"/>
</dbReference>
<reference evidence="6" key="4">
    <citation type="submission" date="2022-11" db="EMBL/GenBank/DDBJ databases">
        <title>Draft genome sequence of Sellimonas catena strain 18CBH55.</title>
        <authorList>
            <person name="Hisatomi A."/>
            <person name="Ohkuma M."/>
            <person name="Sakamoto M."/>
        </authorList>
    </citation>
    <scope>NUCLEOTIDE SEQUENCE</scope>
    <source>
        <strain evidence="6">18CBH55</strain>
    </source>
</reference>
<evidence type="ECO:0000256" key="2">
    <source>
        <dbReference type="ARBA" id="ARBA00023125"/>
    </source>
</evidence>
<evidence type="ECO:0000313" key="7">
    <source>
        <dbReference type="Proteomes" id="UP001145094"/>
    </source>
</evidence>
<dbReference type="GO" id="GO:0015074">
    <property type="term" value="P:DNA integration"/>
    <property type="evidence" value="ECO:0007669"/>
    <property type="project" value="InterPro"/>
</dbReference>
<reference evidence="5" key="2">
    <citation type="submission" date="2022-11" db="EMBL/GenBank/DDBJ databases">
        <title>Draft genome sequence of Sellimonas catena strain 12EGH17.</title>
        <authorList>
            <person name="Atsushi H."/>
            <person name="Moriya O."/>
            <person name="Mitsuo S."/>
        </authorList>
    </citation>
    <scope>NUCLEOTIDE SEQUENCE</scope>
    <source>
        <strain evidence="5">12EGH17</strain>
    </source>
</reference>
<dbReference type="InterPro" id="IPR004107">
    <property type="entry name" value="Integrase_SAM-like_N"/>
</dbReference>
<comment type="caution">
    <text evidence="6">The sequence shown here is derived from an EMBL/GenBank/DDBJ whole genome shotgun (WGS) entry which is preliminary data.</text>
</comment>
<feature type="domain" description="Core-binding (CB)" evidence="4">
    <location>
        <begin position="1"/>
        <end position="83"/>
    </location>
</feature>
<dbReference type="RefSeq" id="WP_281844971.1">
    <property type="nucleotide sequence ID" value="NZ_BSBO01000027.1"/>
</dbReference>
<dbReference type="EMBL" id="BSBO01000027">
    <property type="protein sequence ID" value="GLG05325.1"/>
    <property type="molecule type" value="Genomic_DNA"/>
</dbReference>
<evidence type="ECO:0000313" key="8">
    <source>
        <dbReference type="Proteomes" id="UP001145145"/>
    </source>
</evidence>
<sequence length="130" mass="15468">MEGKRITQKSLKEYEIFLIQEEKSRATVEKYMRELQILSAFLGGAKVSKQKILEYRERLIQSYQPKTVNAKLSAVNSYLEFTGCQTCTVKLLKIQRQAFIDEERELSEQEYRRLLMAARNRPNLRHFKQF</sequence>
<dbReference type="InterPro" id="IPR011010">
    <property type="entry name" value="DNA_brk_join_enz"/>
</dbReference>
<comment type="similarity">
    <text evidence="1">Belongs to the 'phage' integrase family.</text>
</comment>
<dbReference type="AlphaFoldDB" id="A0A9W6CAS1"/>
<evidence type="ECO:0000259" key="4">
    <source>
        <dbReference type="PROSITE" id="PS51900"/>
    </source>
</evidence>
<evidence type="ECO:0000313" key="6">
    <source>
        <dbReference type="EMBL" id="GLG89971.1"/>
    </source>
</evidence>
<keyword evidence="2 3" id="KW-0238">DNA-binding</keyword>
<evidence type="ECO:0000256" key="1">
    <source>
        <dbReference type="ARBA" id="ARBA00008857"/>
    </source>
</evidence>
<dbReference type="Proteomes" id="UP001145094">
    <property type="component" value="Unassembled WGS sequence"/>
</dbReference>
<accession>A0A9W6CAS1</accession>
<dbReference type="Gene3D" id="1.10.150.130">
    <property type="match status" value="1"/>
</dbReference>
<proteinExistence type="inferred from homology"/>
<organism evidence="6 7">
    <name type="scientific">Sellimonas catena</name>
    <dbReference type="NCBI Taxonomy" id="2994035"/>
    <lineage>
        <taxon>Bacteria</taxon>
        <taxon>Bacillati</taxon>
        <taxon>Bacillota</taxon>
        <taxon>Clostridia</taxon>
        <taxon>Lachnospirales</taxon>
        <taxon>Lachnospiraceae</taxon>
        <taxon>Sellimonas</taxon>
    </lineage>
</organism>
<protein>
    <recommendedName>
        <fullName evidence="4">Core-binding (CB) domain-containing protein</fullName>
    </recommendedName>
</protein>
<evidence type="ECO:0000256" key="3">
    <source>
        <dbReference type="PROSITE-ProRule" id="PRU01248"/>
    </source>
</evidence>
<dbReference type="Proteomes" id="UP001145145">
    <property type="component" value="Unassembled WGS sequence"/>
</dbReference>